<name>A0AAF3FBV3_9BILA</name>
<accession>A0AAF3FBV3</accession>
<dbReference type="WBParaSite" id="MBELARI_LOCUS4080">
    <property type="protein sequence ID" value="MBELARI_LOCUS4080"/>
    <property type="gene ID" value="MBELARI_LOCUS4080"/>
</dbReference>
<dbReference type="Proteomes" id="UP000887575">
    <property type="component" value="Unassembled WGS sequence"/>
</dbReference>
<sequence>MNEESGHQEKSSPVLTTGCTTVTRTIATTCKILNIRVVRTGGSTTSRQPNWNAKNRARIPILRPYIRPEKTPLLQQENNDKLVVESQVYHAMMGNDQSCSVQSWAGGGVANLYARFVCKMPSKGFSTAIQMERMAKNKNF</sequence>
<keyword evidence="1" id="KW-1185">Reference proteome</keyword>
<dbReference type="AlphaFoldDB" id="A0AAF3FBV3"/>
<evidence type="ECO:0000313" key="1">
    <source>
        <dbReference type="Proteomes" id="UP000887575"/>
    </source>
</evidence>
<evidence type="ECO:0000313" key="2">
    <source>
        <dbReference type="WBParaSite" id="MBELARI_LOCUS4080"/>
    </source>
</evidence>
<protein>
    <submittedName>
        <fullName evidence="2">Uncharacterized protein</fullName>
    </submittedName>
</protein>
<proteinExistence type="predicted"/>
<organism evidence="1 2">
    <name type="scientific">Mesorhabditis belari</name>
    <dbReference type="NCBI Taxonomy" id="2138241"/>
    <lineage>
        <taxon>Eukaryota</taxon>
        <taxon>Metazoa</taxon>
        <taxon>Ecdysozoa</taxon>
        <taxon>Nematoda</taxon>
        <taxon>Chromadorea</taxon>
        <taxon>Rhabditida</taxon>
        <taxon>Rhabditina</taxon>
        <taxon>Rhabditomorpha</taxon>
        <taxon>Rhabditoidea</taxon>
        <taxon>Rhabditidae</taxon>
        <taxon>Mesorhabditinae</taxon>
        <taxon>Mesorhabditis</taxon>
    </lineage>
</organism>
<reference evidence="2" key="1">
    <citation type="submission" date="2024-02" db="UniProtKB">
        <authorList>
            <consortium name="WormBaseParasite"/>
        </authorList>
    </citation>
    <scope>IDENTIFICATION</scope>
</reference>